<dbReference type="InterPro" id="IPR027417">
    <property type="entry name" value="P-loop_NTPase"/>
</dbReference>
<dbReference type="Pfam" id="PF26082">
    <property type="entry name" value="zf-C2H2_AcuF"/>
    <property type="match status" value="1"/>
</dbReference>
<dbReference type="PANTHER" id="PTHR35391">
    <property type="entry name" value="C2H2-TYPE DOMAIN-CONTAINING PROTEIN-RELATED"/>
    <property type="match status" value="1"/>
</dbReference>
<dbReference type="InterPro" id="IPR056681">
    <property type="entry name" value="DUF7779"/>
</dbReference>
<dbReference type="OrthoDB" id="6161812at2759"/>
<evidence type="ECO:0000259" key="2">
    <source>
        <dbReference type="Pfam" id="PF25000"/>
    </source>
</evidence>
<dbReference type="InterPro" id="IPR011990">
    <property type="entry name" value="TPR-like_helical_dom_sf"/>
</dbReference>
<dbReference type="SMART" id="SM00028">
    <property type="entry name" value="TPR"/>
    <property type="match status" value="3"/>
</dbReference>
<feature type="compositionally biased region" description="Acidic residues" evidence="1">
    <location>
        <begin position="545"/>
        <end position="556"/>
    </location>
</feature>
<name>A0A8H7AC51_9EURO</name>
<organism evidence="4 5">
    <name type="scientific">Endocarpon pusillum</name>
    <dbReference type="NCBI Taxonomy" id="364733"/>
    <lineage>
        <taxon>Eukaryota</taxon>
        <taxon>Fungi</taxon>
        <taxon>Dikarya</taxon>
        <taxon>Ascomycota</taxon>
        <taxon>Pezizomycotina</taxon>
        <taxon>Eurotiomycetes</taxon>
        <taxon>Chaetothyriomycetidae</taxon>
        <taxon>Verrucariales</taxon>
        <taxon>Verrucariaceae</taxon>
        <taxon>Endocarpon</taxon>
    </lineage>
</organism>
<protein>
    <recommendedName>
        <fullName evidence="6">NB-ARC domain-containing protein</fullName>
    </recommendedName>
</protein>
<dbReference type="SUPFAM" id="SSF48452">
    <property type="entry name" value="TPR-like"/>
    <property type="match status" value="1"/>
</dbReference>
<keyword evidence="5" id="KW-1185">Reference proteome</keyword>
<dbReference type="SUPFAM" id="SSF52540">
    <property type="entry name" value="P-loop containing nucleoside triphosphate hydrolases"/>
    <property type="match status" value="1"/>
</dbReference>
<feature type="region of interest" description="Disordered" evidence="1">
    <location>
        <begin position="1376"/>
        <end position="1406"/>
    </location>
</feature>
<dbReference type="Pfam" id="PF25000">
    <property type="entry name" value="DUF7779"/>
    <property type="match status" value="1"/>
</dbReference>
<feature type="domain" description="Oxidoreductase acuF-like C2H2 type zinc-finger" evidence="3">
    <location>
        <begin position="346"/>
        <end position="375"/>
    </location>
</feature>
<dbReference type="Gene3D" id="1.25.40.10">
    <property type="entry name" value="Tetratricopeptide repeat domain"/>
    <property type="match status" value="2"/>
</dbReference>
<dbReference type="Proteomes" id="UP000606974">
    <property type="component" value="Unassembled WGS sequence"/>
</dbReference>
<dbReference type="GO" id="GO:0043531">
    <property type="term" value="F:ADP binding"/>
    <property type="evidence" value="ECO:0007669"/>
    <property type="project" value="InterPro"/>
</dbReference>
<dbReference type="InterPro" id="IPR019734">
    <property type="entry name" value="TPR_rpt"/>
</dbReference>
<dbReference type="PANTHER" id="PTHR35391:SF7">
    <property type="entry name" value="C2H2-TYPE DOMAIN-CONTAINING PROTEIN"/>
    <property type="match status" value="1"/>
</dbReference>
<sequence length="1420" mass="160291">MDETTIRERANAACKIFEVLVVICPAPDEGRKAKTISAEDQLARFKIWAGNIGVDAEGHASLDYRLRDSPQARGLMLDLLERLQSHLQLAMEIGRLSDDLAESQESSLKPDGAENEVYDYSQSSAVASSFQGTETESLAELLQLSAFEQRMHGVEQTIDRLYRLSVIIRRPSNIRQNLKATNFAITDDEGNEVDAQFEDYALKRATHQFPQAPPYLLKRLATVITLRRRGFLYRHRHQKKLRSQPLRGLHERSPSPPSRNGDRSSTIAGASTVRLSPEVKRGTDNRYLKPLMSQTSATSASFFPVERARAMTLGISSAVSTALQSPLDQGSYVQVPDAPQVSPGSKEFECPYCWLMLSIEEAKGSKWRRHVMNDLEPYVCLFEECAEPHTLFRDRASWLSHMQKEHTMQWSCNAPGHDPCIMSTRKDFEDHMRSAHRGAFTESQLPRLEKRSRGPASTLFTSCLLCGDVPSEGDLRKESTLRGENFERHPDRGRLLSESLAKHTATHLELVSLISLPWQDNVTEGALSEKSQSSRAEQSTRKDDSEESELSFDDNDNTVARLQASQAWSDETKEYGYINCATPNLTFEQEWSFIELPRYFGHDRDPNLQTFLRKLYLDSSPAAYNCNGPFLPAYLMPLDPSRNFFGRDFALNAIESALCPWRTDAGLNAEPLAFPRTFAIHAPGGMGKTQVAAQFVATHRKEFDAIFWVHADDVSKLSQDFKTIAIKLGLISEDSVDANDLVFMREIVKRWLVTPLKDLSDDAKDEPTKATWLLVFDGVEDPDVLNEFWPYDGPGSVLITSRSPFSWTTSLPLKPFTSDEATEFLLKITRREASEEARKAVTEVTRRLGGLPLALTQMAGVILHKQLSFSEFLDSYNERRSQQELLQLSAGELITRSSDYEHTVASVWAFDNLSHGQGLLNVISMLDPDGILESLLTTRPGTIDLPSFPQSLQDYRLARNELLTCSLVTGNRSERKLFIHRLVQDVARARMTQAEFRANFMTCVKLISSMWPFEPFAWRHSVARWTMCEDLVPHVSRLKDLFPQVALSLAFSDDDYRFAKLLTDAGWYHHERGRSSASVLFNSMAKDICESLKARLYEQPEGVSPKAAMHKQLDSILAEIQHNRGCIATEINAPHDALAYHKEFNAMMVRELGTDVPSNDMRLAISWNELGNAYMLNSEWPKGEECFQKSITVMRDIEGFEKISISLPLANLGLAYWLQGRHQEAHDILVEGLKDRVDRYGPDDRISFVTGRFLHALGNVKASQKAMNDSLTYHHKALLHYKSTLGNNHHRTADTFVKVAEHHMRLRQNETAMALLDHALQAYSSSSSSHAYLPEKARASFKRSCALRSLGRIDEADAELQISFEDYRKLLGRKVRRSGGDDDGGSDETDMATAAALSPRQGKEDLTDQDFDDMIVFWSK</sequence>
<evidence type="ECO:0000313" key="4">
    <source>
        <dbReference type="EMBL" id="KAF7502535.1"/>
    </source>
</evidence>
<evidence type="ECO:0000259" key="3">
    <source>
        <dbReference type="Pfam" id="PF26082"/>
    </source>
</evidence>
<dbReference type="EMBL" id="JAACFV010000241">
    <property type="protein sequence ID" value="KAF7502535.1"/>
    <property type="molecule type" value="Genomic_DNA"/>
</dbReference>
<feature type="region of interest" description="Disordered" evidence="1">
    <location>
        <begin position="525"/>
        <end position="556"/>
    </location>
</feature>
<feature type="compositionally biased region" description="Acidic residues" evidence="1">
    <location>
        <begin position="1381"/>
        <end position="1390"/>
    </location>
</feature>
<evidence type="ECO:0000313" key="5">
    <source>
        <dbReference type="Proteomes" id="UP000606974"/>
    </source>
</evidence>
<proteinExistence type="predicted"/>
<dbReference type="InterPro" id="IPR058925">
    <property type="entry name" value="zf-C2H2_AcuF"/>
</dbReference>
<comment type="caution">
    <text evidence="4">The sequence shown here is derived from an EMBL/GenBank/DDBJ whole genome shotgun (WGS) entry which is preliminary data.</text>
</comment>
<evidence type="ECO:0000256" key="1">
    <source>
        <dbReference type="SAM" id="MobiDB-lite"/>
    </source>
</evidence>
<feature type="domain" description="DUF7779" evidence="2">
    <location>
        <begin position="908"/>
        <end position="995"/>
    </location>
</feature>
<reference evidence="4" key="1">
    <citation type="submission" date="2020-02" db="EMBL/GenBank/DDBJ databases">
        <authorList>
            <person name="Palmer J.M."/>
        </authorList>
    </citation>
    <scope>NUCLEOTIDE SEQUENCE</scope>
    <source>
        <strain evidence="4">EPUS1.4</strain>
        <tissue evidence="4">Thallus</tissue>
    </source>
</reference>
<gene>
    <name evidence="4" type="ORF">GJ744_005622</name>
</gene>
<dbReference type="Gene3D" id="3.40.50.300">
    <property type="entry name" value="P-loop containing nucleotide triphosphate hydrolases"/>
    <property type="match status" value="1"/>
</dbReference>
<accession>A0A8H7AC51</accession>
<dbReference type="Pfam" id="PF13424">
    <property type="entry name" value="TPR_12"/>
    <property type="match status" value="1"/>
</dbReference>
<evidence type="ECO:0008006" key="6">
    <source>
        <dbReference type="Google" id="ProtNLM"/>
    </source>
</evidence>
<feature type="region of interest" description="Disordered" evidence="1">
    <location>
        <begin position="237"/>
        <end position="279"/>
    </location>
</feature>